<feature type="transmembrane region" description="Helical" evidence="1">
    <location>
        <begin position="195"/>
        <end position="214"/>
    </location>
</feature>
<evidence type="ECO:0000256" key="1">
    <source>
        <dbReference type="SAM" id="Phobius"/>
    </source>
</evidence>
<dbReference type="PANTHER" id="PTHR35731:SF1">
    <property type="entry name" value="8-AMINO-7-OXONONANOATE SYNTHASE"/>
    <property type="match status" value="1"/>
</dbReference>
<reference evidence="2" key="2">
    <citation type="submission" date="2020-07" db="EMBL/GenBank/DDBJ databases">
        <authorList>
            <person name="Vera ALvarez R."/>
            <person name="Arias-Moreno D.M."/>
            <person name="Jimenez-Jacinto V."/>
            <person name="Jimenez-Bremont J.F."/>
            <person name="Swaminathan K."/>
            <person name="Moose S.P."/>
            <person name="Guerrero-Gonzalez M.L."/>
            <person name="Marino-Ramirez L."/>
            <person name="Landsman D."/>
            <person name="Rodriguez-Kessler M."/>
            <person name="Delgado-Sanchez P."/>
        </authorList>
    </citation>
    <scope>NUCLEOTIDE SEQUENCE</scope>
    <source>
        <tissue evidence="2">Cladode</tissue>
    </source>
</reference>
<dbReference type="AlphaFoldDB" id="A0A7C9EPX1"/>
<evidence type="ECO:0000313" key="2">
    <source>
        <dbReference type="EMBL" id="MBA4669945.1"/>
    </source>
</evidence>
<proteinExistence type="predicted"/>
<dbReference type="PANTHER" id="PTHR35731">
    <property type="entry name" value="8-AMINO-7-OXONONANOATE SYNTHASE"/>
    <property type="match status" value="1"/>
</dbReference>
<keyword evidence="1" id="KW-1133">Transmembrane helix</keyword>
<name>A0A7C9EPX1_OPUST</name>
<feature type="transmembrane region" description="Helical" evidence="1">
    <location>
        <begin position="220"/>
        <end position="239"/>
    </location>
</feature>
<keyword evidence="1" id="KW-0472">Membrane</keyword>
<organism evidence="2">
    <name type="scientific">Opuntia streptacantha</name>
    <name type="common">Prickly pear cactus</name>
    <name type="synonym">Opuntia cardona</name>
    <dbReference type="NCBI Taxonomy" id="393608"/>
    <lineage>
        <taxon>Eukaryota</taxon>
        <taxon>Viridiplantae</taxon>
        <taxon>Streptophyta</taxon>
        <taxon>Embryophyta</taxon>
        <taxon>Tracheophyta</taxon>
        <taxon>Spermatophyta</taxon>
        <taxon>Magnoliopsida</taxon>
        <taxon>eudicotyledons</taxon>
        <taxon>Gunneridae</taxon>
        <taxon>Pentapetalae</taxon>
        <taxon>Caryophyllales</taxon>
        <taxon>Cactineae</taxon>
        <taxon>Cactaceae</taxon>
        <taxon>Opuntioideae</taxon>
        <taxon>Opuntia</taxon>
    </lineage>
</organism>
<accession>A0A7C9EPX1</accession>
<reference evidence="2" key="1">
    <citation type="journal article" date="2013" name="J. Plant Res.">
        <title>Effect of fungi and light on seed germination of three Opuntia species from semiarid lands of central Mexico.</title>
        <authorList>
            <person name="Delgado-Sanchez P."/>
            <person name="Jimenez-Bremont J.F."/>
            <person name="Guerrero-Gonzalez Mde L."/>
            <person name="Flores J."/>
        </authorList>
    </citation>
    <scope>NUCLEOTIDE SEQUENCE</scope>
    <source>
        <tissue evidence="2">Cladode</tissue>
    </source>
</reference>
<dbReference type="GO" id="GO:0009507">
    <property type="term" value="C:chloroplast"/>
    <property type="evidence" value="ECO:0007669"/>
    <property type="project" value="TreeGrafter"/>
</dbReference>
<dbReference type="EMBL" id="GISG01245636">
    <property type="protein sequence ID" value="MBA4669945.1"/>
    <property type="molecule type" value="Transcribed_RNA"/>
</dbReference>
<sequence length="261" mass="29437">MIAAKPVRTSTISLKNPLFPNSKRSSARVYLTLCKSKYEGSNSDSEASRPEGDLRKQELLAKIAMIQAQKLRLTDYLDERSAFLAQFAEEANAEIDAIGENALKDLDDATARIMENIESRMQAFEESMEMDKQETKKRDKELEDFEGEIERGRNEGMFFQSFQRRAPVDKAKAKEETEKISDVTRQNAGSKTRRNVYLALTGLLSFAIADAFVSSSPPDWRKVAVLGAIFVGVLTQFVNEQNMLSKKEKDDGGMNKDKETR</sequence>
<keyword evidence="1" id="KW-0812">Transmembrane</keyword>
<protein>
    <submittedName>
        <fullName evidence="2">Uncharacterized protein</fullName>
    </submittedName>
</protein>